<dbReference type="GO" id="GO:0019284">
    <property type="term" value="P:L-methionine salvage from S-adenosylmethionine"/>
    <property type="evidence" value="ECO:0007669"/>
    <property type="project" value="TreeGrafter"/>
</dbReference>
<evidence type="ECO:0000259" key="1">
    <source>
        <dbReference type="Pfam" id="PF01048"/>
    </source>
</evidence>
<dbReference type="GO" id="GO:0008930">
    <property type="term" value="F:methylthioadenosine nucleosidase activity"/>
    <property type="evidence" value="ECO:0007669"/>
    <property type="project" value="TreeGrafter"/>
</dbReference>
<reference evidence="2" key="1">
    <citation type="submission" date="2018-12" db="EMBL/GenBank/DDBJ databases">
        <title>Novel natural products biosynthetic potential of the class Ktedonobacteria.</title>
        <authorList>
            <person name="Zheng Y."/>
            <person name="Saitou A."/>
            <person name="Wang C.M."/>
            <person name="Toyoda A."/>
            <person name="Minakuchi Y."/>
            <person name="Sekiguchi Y."/>
            <person name="Ueda K."/>
            <person name="Takano H."/>
            <person name="Sakai Y."/>
            <person name="Yokota A."/>
            <person name="Yabe S."/>
        </authorList>
    </citation>
    <scope>NUCLEOTIDE SEQUENCE</scope>
    <source>
        <strain evidence="2">A3-2</strain>
    </source>
</reference>
<dbReference type="Pfam" id="PF01048">
    <property type="entry name" value="PNP_UDP_1"/>
    <property type="match status" value="1"/>
</dbReference>
<accession>A0A455T689</accession>
<dbReference type="GO" id="GO:0008782">
    <property type="term" value="F:adenosylhomocysteine nucleosidase activity"/>
    <property type="evidence" value="ECO:0007669"/>
    <property type="project" value="TreeGrafter"/>
</dbReference>
<dbReference type="CDD" id="cd09008">
    <property type="entry name" value="MTAN"/>
    <property type="match status" value="1"/>
</dbReference>
<dbReference type="InterPro" id="IPR035994">
    <property type="entry name" value="Nucleoside_phosphorylase_sf"/>
</dbReference>
<dbReference type="SUPFAM" id="SSF53167">
    <property type="entry name" value="Purine and uridine phosphorylases"/>
    <property type="match status" value="1"/>
</dbReference>
<protein>
    <recommendedName>
        <fullName evidence="1">Nucleoside phosphorylase domain-containing protein</fullName>
    </recommendedName>
</protein>
<feature type="domain" description="Nucleoside phosphorylase" evidence="1">
    <location>
        <begin position="323"/>
        <end position="551"/>
    </location>
</feature>
<organism evidence="2">
    <name type="scientific">Thermogemmatispora argillosa</name>
    <dbReference type="NCBI Taxonomy" id="2045280"/>
    <lineage>
        <taxon>Bacteria</taxon>
        <taxon>Bacillati</taxon>
        <taxon>Chloroflexota</taxon>
        <taxon>Ktedonobacteria</taxon>
        <taxon>Thermogemmatisporales</taxon>
        <taxon>Thermogemmatisporaceae</taxon>
        <taxon>Thermogemmatispora</taxon>
    </lineage>
</organism>
<dbReference type="InterPro" id="IPR000845">
    <property type="entry name" value="Nucleoside_phosphorylase_d"/>
</dbReference>
<dbReference type="PANTHER" id="PTHR46832:SF1">
    <property type="entry name" value="5'-METHYLTHIOADENOSINE_S-ADENOSYLHOMOCYSTEINE NUCLEOSIDASE"/>
    <property type="match status" value="1"/>
</dbReference>
<dbReference type="Gene3D" id="3.40.50.1580">
    <property type="entry name" value="Nucleoside phosphorylase domain"/>
    <property type="match status" value="1"/>
</dbReference>
<proteinExistence type="predicted"/>
<dbReference type="EMBL" id="AP019377">
    <property type="protein sequence ID" value="BBH94275.1"/>
    <property type="molecule type" value="Genomic_DNA"/>
</dbReference>
<sequence>METEKPLALMHLARLLDLRRKQGDQPYRVLLTLAASLTAEVRKAICQSESWSDLRAYLHQLGPRDRLGVLAHGLAQREASHDLDGYRALARLCKQGYFAAILASEIDTLLERAFACEEIGPELLCQLVLGRESEAFLQQKLREYTHGRGILLVRLFGSLGTGILAPSFPDLLEFRYPLREALERELNEDLIVIGDPVQEEAILRLLSTTSQSSIYYVLPESPSEEDRLLRIIQARHGKWAPFLISGPYGRPATFFGELEALLSSRRAIEVRITELDGQRSALPTTAPQHAIGPEQSAISPPVAAALPARSGLSLQPRPHADVLLVTVTEVEAQAVLALFPHFERQYIGQKTYYLLGEVSGTGLVMVQSEMGQGGVGGSLLTVSEGIRHLQPRAVIMVGIAFGLKPEEQRIGDILVARQILAYELQAVVAREGQRSVRLRGDRVTASALLLDRFKSGAKSWQGQRVQFGLLLSGEKMINDKEYRDQLQALEPEAIGGEMEGAGLCAAAQHYKVDWILVKAIADWADGFKHVNKERRQRKAASNAARFTLHVLAQGGLAPAQNLAES</sequence>
<name>A0A455T689_9CHLR</name>
<evidence type="ECO:0000313" key="2">
    <source>
        <dbReference type="EMBL" id="BBH94275.1"/>
    </source>
</evidence>
<gene>
    <name evidence="2" type="ORF">KTA_24740</name>
</gene>
<dbReference type="GO" id="GO:0009116">
    <property type="term" value="P:nucleoside metabolic process"/>
    <property type="evidence" value="ECO:0007669"/>
    <property type="project" value="InterPro"/>
</dbReference>
<dbReference type="PANTHER" id="PTHR46832">
    <property type="entry name" value="5'-METHYLTHIOADENOSINE/S-ADENOSYLHOMOCYSTEINE NUCLEOSIDASE"/>
    <property type="match status" value="1"/>
</dbReference>
<dbReference type="GO" id="GO:0005829">
    <property type="term" value="C:cytosol"/>
    <property type="evidence" value="ECO:0007669"/>
    <property type="project" value="TreeGrafter"/>
</dbReference>
<dbReference type="AlphaFoldDB" id="A0A455T689"/>